<feature type="region of interest" description="Disordered" evidence="1">
    <location>
        <begin position="44"/>
        <end position="97"/>
    </location>
</feature>
<evidence type="ECO:0000256" key="1">
    <source>
        <dbReference type="SAM" id="MobiDB-lite"/>
    </source>
</evidence>
<comment type="caution">
    <text evidence="2">The sequence shown here is derived from an EMBL/GenBank/DDBJ whole genome shotgun (WGS) entry which is preliminary data.</text>
</comment>
<keyword evidence="3" id="KW-1185">Reference proteome</keyword>
<reference evidence="2" key="1">
    <citation type="journal article" date="2022" name="Int. J. Mol. Sci.">
        <title>Draft Genome of Tanacetum Coccineum: Genomic Comparison of Closely Related Tanacetum-Family Plants.</title>
        <authorList>
            <person name="Yamashiro T."/>
            <person name="Shiraishi A."/>
            <person name="Nakayama K."/>
            <person name="Satake H."/>
        </authorList>
    </citation>
    <scope>NUCLEOTIDE SEQUENCE</scope>
</reference>
<accession>A0ABQ5IVF4</accession>
<gene>
    <name evidence="2" type="ORF">Tco_1114546</name>
</gene>
<sequence>MSHFKGMSYEDIRPIFERVWDQNQAFIPMDSEIEKEVMKRSRFDLQQESSKPVKEEIVQQDDVVPKQVMKESSKTARGRRKKSLARKRAKETLSEEKEESLNIESLATKYPIVDWETQILENDQYYYQIKRTDGNVKHYKIFSAMLYDFDRQDVLELYRLVKDRFQTASPEGVKESPKTPLFHDDPLHDPLYEDSTSQGSTSMVRPSHTLFKLIGRWTKDHPIANVIGDPSRSVSTRKQLKTDAMWCYFDAFLTSIEPKNFKQAMTEPS</sequence>
<organism evidence="2 3">
    <name type="scientific">Tanacetum coccineum</name>
    <dbReference type="NCBI Taxonomy" id="301880"/>
    <lineage>
        <taxon>Eukaryota</taxon>
        <taxon>Viridiplantae</taxon>
        <taxon>Streptophyta</taxon>
        <taxon>Embryophyta</taxon>
        <taxon>Tracheophyta</taxon>
        <taxon>Spermatophyta</taxon>
        <taxon>Magnoliopsida</taxon>
        <taxon>eudicotyledons</taxon>
        <taxon>Gunneridae</taxon>
        <taxon>Pentapetalae</taxon>
        <taxon>asterids</taxon>
        <taxon>campanulids</taxon>
        <taxon>Asterales</taxon>
        <taxon>Asteraceae</taxon>
        <taxon>Asteroideae</taxon>
        <taxon>Anthemideae</taxon>
        <taxon>Anthemidinae</taxon>
        <taxon>Tanacetum</taxon>
    </lineage>
</organism>
<protein>
    <submittedName>
        <fullName evidence="2">Uncharacterized protein</fullName>
    </submittedName>
</protein>
<name>A0ABQ5IVF4_9ASTR</name>
<dbReference type="EMBL" id="BQNB010021227">
    <property type="protein sequence ID" value="GJU04208.1"/>
    <property type="molecule type" value="Genomic_DNA"/>
</dbReference>
<evidence type="ECO:0000313" key="2">
    <source>
        <dbReference type="EMBL" id="GJU04208.1"/>
    </source>
</evidence>
<feature type="compositionally biased region" description="Basic and acidic residues" evidence="1">
    <location>
        <begin position="44"/>
        <end position="57"/>
    </location>
</feature>
<feature type="compositionally biased region" description="Basic residues" evidence="1">
    <location>
        <begin position="76"/>
        <end position="89"/>
    </location>
</feature>
<dbReference type="Proteomes" id="UP001151760">
    <property type="component" value="Unassembled WGS sequence"/>
</dbReference>
<evidence type="ECO:0000313" key="3">
    <source>
        <dbReference type="Proteomes" id="UP001151760"/>
    </source>
</evidence>
<reference evidence="2" key="2">
    <citation type="submission" date="2022-01" db="EMBL/GenBank/DDBJ databases">
        <authorList>
            <person name="Yamashiro T."/>
            <person name="Shiraishi A."/>
            <person name="Satake H."/>
            <person name="Nakayama K."/>
        </authorList>
    </citation>
    <scope>NUCLEOTIDE SEQUENCE</scope>
</reference>
<proteinExistence type="predicted"/>